<accession>A0A543B015</accession>
<comment type="caution">
    <text evidence="2">The sequence shown here is derived from an EMBL/GenBank/DDBJ whole genome shotgun (WGS) entry which is preliminary data.</text>
</comment>
<dbReference type="InParanoid" id="A0A543B015"/>
<organism evidence="2 3">
    <name type="scientific">Stackebrandtia endophytica</name>
    <dbReference type="NCBI Taxonomy" id="1496996"/>
    <lineage>
        <taxon>Bacteria</taxon>
        <taxon>Bacillati</taxon>
        <taxon>Actinomycetota</taxon>
        <taxon>Actinomycetes</taxon>
        <taxon>Glycomycetales</taxon>
        <taxon>Glycomycetaceae</taxon>
        <taxon>Stackebrandtia</taxon>
    </lineage>
</organism>
<dbReference type="AlphaFoldDB" id="A0A543B015"/>
<evidence type="ECO:0000313" key="2">
    <source>
        <dbReference type="EMBL" id="TQL78182.1"/>
    </source>
</evidence>
<keyword evidence="3" id="KW-1185">Reference proteome</keyword>
<sequence>MAVPDAIETSDELIQDTTDQETPATTAEATLATESTTDEKPVSTDEGSPETDSTERDEEQGDSAESQESGEPETNDRGEILLPEGIDYYDLDRDTRAGLRSLPKGLAENVGKRIIAAGQLLDSDPNRALAHALVARRLASRIAVVREAVGVAAYNAGQWQMAIGELRTAQRLLGTRAHIAMIADAERALGRPERAIDAYRDLDTESVEPEARIELLIVAAGARRDLDQGAAAVAMLQVPELKSNEPWAPRLQYAFADALADQGRIDEARTWFAKVAAVDEDDELGAAERLLELEGVEWVAEPDED</sequence>
<dbReference type="Proteomes" id="UP000317043">
    <property type="component" value="Unassembled WGS sequence"/>
</dbReference>
<dbReference type="Gene3D" id="1.25.40.10">
    <property type="entry name" value="Tetratricopeptide repeat domain"/>
    <property type="match status" value="1"/>
</dbReference>
<evidence type="ECO:0000313" key="3">
    <source>
        <dbReference type="Proteomes" id="UP000317043"/>
    </source>
</evidence>
<name>A0A543B015_9ACTN</name>
<dbReference type="EMBL" id="VFOW01000001">
    <property type="protein sequence ID" value="TQL78182.1"/>
    <property type="molecule type" value="Genomic_DNA"/>
</dbReference>
<gene>
    <name evidence="2" type="ORF">FB566_3763</name>
</gene>
<evidence type="ECO:0008006" key="4">
    <source>
        <dbReference type="Google" id="ProtNLM"/>
    </source>
</evidence>
<dbReference type="RefSeq" id="WP_211347762.1">
    <property type="nucleotide sequence ID" value="NZ_JBHTGS010000004.1"/>
</dbReference>
<feature type="region of interest" description="Disordered" evidence="1">
    <location>
        <begin position="1"/>
        <end position="83"/>
    </location>
</feature>
<reference evidence="2 3" key="1">
    <citation type="submission" date="2019-06" db="EMBL/GenBank/DDBJ databases">
        <title>Sequencing the genomes of 1000 actinobacteria strains.</title>
        <authorList>
            <person name="Klenk H.-P."/>
        </authorList>
    </citation>
    <scope>NUCLEOTIDE SEQUENCE [LARGE SCALE GENOMIC DNA]</scope>
    <source>
        <strain evidence="2 3">DSM 45928</strain>
    </source>
</reference>
<dbReference type="InterPro" id="IPR011990">
    <property type="entry name" value="TPR-like_helical_dom_sf"/>
</dbReference>
<dbReference type="SUPFAM" id="SSF48452">
    <property type="entry name" value="TPR-like"/>
    <property type="match status" value="1"/>
</dbReference>
<feature type="compositionally biased region" description="Low complexity" evidence="1">
    <location>
        <begin position="16"/>
        <end position="35"/>
    </location>
</feature>
<protein>
    <recommendedName>
        <fullName evidence="4">Tetratricopeptide repeat protein</fullName>
    </recommendedName>
</protein>
<evidence type="ECO:0000256" key="1">
    <source>
        <dbReference type="SAM" id="MobiDB-lite"/>
    </source>
</evidence>
<proteinExistence type="predicted"/>